<keyword evidence="2" id="KW-1185">Reference proteome</keyword>
<dbReference type="EMBL" id="CASHSV030000001">
    <property type="protein sequence ID" value="CAJ2628259.1"/>
    <property type="molecule type" value="Genomic_DNA"/>
</dbReference>
<proteinExistence type="predicted"/>
<dbReference type="Proteomes" id="UP001177021">
    <property type="component" value="Unassembled WGS sequence"/>
</dbReference>
<accession>A0ACB0I7Z8</accession>
<comment type="caution">
    <text evidence="1">The sequence shown here is derived from an EMBL/GenBank/DDBJ whole genome shotgun (WGS) entry which is preliminary data.</text>
</comment>
<reference evidence="1" key="1">
    <citation type="submission" date="2023-10" db="EMBL/GenBank/DDBJ databases">
        <authorList>
            <person name="Rodriguez Cubillos JULIANA M."/>
            <person name="De Vega J."/>
        </authorList>
    </citation>
    <scope>NUCLEOTIDE SEQUENCE</scope>
</reference>
<gene>
    <name evidence="1" type="ORF">MILVUS5_LOCUS537</name>
</gene>
<name>A0ACB0I7Z8_TRIPR</name>
<protein>
    <submittedName>
        <fullName evidence="1">Uncharacterized protein</fullName>
    </submittedName>
</protein>
<organism evidence="1 2">
    <name type="scientific">Trifolium pratense</name>
    <name type="common">Red clover</name>
    <dbReference type="NCBI Taxonomy" id="57577"/>
    <lineage>
        <taxon>Eukaryota</taxon>
        <taxon>Viridiplantae</taxon>
        <taxon>Streptophyta</taxon>
        <taxon>Embryophyta</taxon>
        <taxon>Tracheophyta</taxon>
        <taxon>Spermatophyta</taxon>
        <taxon>Magnoliopsida</taxon>
        <taxon>eudicotyledons</taxon>
        <taxon>Gunneridae</taxon>
        <taxon>Pentapetalae</taxon>
        <taxon>rosids</taxon>
        <taxon>fabids</taxon>
        <taxon>Fabales</taxon>
        <taxon>Fabaceae</taxon>
        <taxon>Papilionoideae</taxon>
        <taxon>50 kb inversion clade</taxon>
        <taxon>NPAAA clade</taxon>
        <taxon>Hologalegina</taxon>
        <taxon>IRL clade</taxon>
        <taxon>Trifolieae</taxon>
        <taxon>Trifolium</taxon>
    </lineage>
</organism>
<evidence type="ECO:0000313" key="2">
    <source>
        <dbReference type="Proteomes" id="UP001177021"/>
    </source>
</evidence>
<sequence>MVTNWRLDCRKRVYPCKGAFLVNELIFLSLGDSIYVFSRLSENDSGIRLNVYYFIGKILPRVTEAVIVHVLQLLT</sequence>
<evidence type="ECO:0000313" key="1">
    <source>
        <dbReference type="EMBL" id="CAJ2628259.1"/>
    </source>
</evidence>